<dbReference type="GO" id="GO:0008033">
    <property type="term" value="P:tRNA processing"/>
    <property type="evidence" value="ECO:0007669"/>
    <property type="project" value="UniProtKB-KW"/>
</dbReference>
<dbReference type="Pfam" id="PF00849">
    <property type="entry name" value="PseudoU_synth_2"/>
    <property type="match status" value="1"/>
</dbReference>
<evidence type="ECO:0000256" key="7">
    <source>
        <dbReference type="ARBA" id="ARBA00041803"/>
    </source>
</evidence>
<evidence type="ECO:0000313" key="11">
    <source>
        <dbReference type="EMBL" id="ACB35554.1"/>
    </source>
</evidence>
<reference evidence="11 12" key="1">
    <citation type="submission" date="2008-03" db="EMBL/GenBank/DDBJ databases">
        <title>Complete sequence of Leptothrix cholodnii SP-6.</title>
        <authorList>
            <consortium name="US DOE Joint Genome Institute"/>
            <person name="Copeland A."/>
            <person name="Lucas S."/>
            <person name="Lapidus A."/>
            <person name="Glavina del Rio T."/>
            <person name="Dalin E."/>
            <person name="Tice H."/>
            <person name="Bruce D."/>
            <person name="Goodwin L."/>
            <person name="Pitluck S."/>
            <person name="Chertkov O."/>
            <person name="Brettin T."/>
            <person name="Detter J.C."/>
            <person name="Han C."/>
            <person name="Kuske C.R."/>
            <person name="Schmutz J."/>
            <person name="Larimer F."/>
            <person name="Land M."/>
            <person name="Hauser L."/>
            <person name="Kyrpides N."/>
            <person name="Lykidis A."/>
            <person name="Emerson D."/>
            <person name="Richardson P."/>
        </authorList>
    </citation>
    <scope>NUCLEOTIDE SEQUENCE [LARGE SCALE GENOMIC DNA]</scope>
    <source>
        <strain evidence="12">ATCC 51168 / LMG 8142 / SP-6</strain>
    </source>
</reference>
<dbReference type="InterPro" id="IPR006224">
    <property type="entry name" value="PsdUridine_synth_RluA-like_CS"/>
</dbReference>
<dbReference type="GO" id="GO:0000455">
    <property type="term" value="P:enzyme-directed rRNA pseudouridine synthesis"/>
    <property type="evidence" value="ECO:0007669"/>
    <property type="project" value="TreeGrafter"/>
</dbReference>
<dbReference type="GO" id="GO:0160149">
    <property type="term" value="F:tRNA pseudouridine(65) synthase activity"/>
    <property type="evidence" value="ECO:0007669"/>
    <property type="project" value="UniProtKB-EC"/>
</dbReference>
<organism evidence="11 12">
    <name type="scientific">Leptothrix cholodnii (strain ATCC 51168 / LMG 8142 / SP-6)</name>
    <name type="common">Leptothrix discophora (strain SP-6)</name>
    <dbReference type="NCBI Taxonomy" id="395495"/>
    <lineage>
        <taxon>Bacteria</taxon>
        <taxon>Pseudomonadati</taxon>
        <taxon>Pseudomonadota</taxon>
        <taxon>Betaproteobacteria</taxon>
        <taxon>Burkholderiales</taxon>
        <taxon>Sphaerotilaceae</taxon>
        <taxon>Leptothrix</taxon>
    </lineage>
</organism>
<dbReference type="EMBL" id="CP001013">
    <property type="protein sequence ID" value="ACB35554.1"/>
    <property type="molecule type" value="Genomic_DNA"/>
</dbReference>
<dbReference type="SUPFAM" id="SSF55120">
    <property type="entry name" value="Pseudouridine synthase"/>
    <property type="match status" value="1"/>
</dbReference>
<evidence type="ECO:0000313" key="12">
    <source>
        <dbReference type="Proteomes" id="UP000001693"/>
    </source>
</evidence>
<dbReference type="InterPro" id="IPR006145">
    <property type="entry name" value="PsdUridine_synth_RsuA/RluA"/>
</dbReference>
<evidence type="ECO:0000256" key="4">
    <source>
        <dbReference type="ARBA" id="ARBA00037670"/>
    </source>
</evidence>
<dbReference type="STRING" id="395495.Lcho_3296"/>
<dbReference type="OrthoDB" id="9785808at2"/>
<dbReference type="InterPro" id="IPR020103">
    <property type="entry name" value="PsdUridine_synth_cat_dom_sf"/>
</dbReference>
<evidence type="ECO:0000256" key="3">
    <source>
        <dbReference type="ARBA" id="ARBA00036607"/>
    </source>
</evidence>
<keyword evidence="2" id="KW-0413">Isomerase</keyword>
<evidence type="ECO:0000256" key="2">
    <source>
        <dbReference type="ARBA" id="ARBA00023235"/>
    </source>
</evidence>
<name>B1Y2A1_LEPCP</name>
<gene>
    <name evidence="11" type="ordered locus">Lcho_3296</name>
</gene>
<evidence type="ECO:0000256" key="5">
    <source>
        <dbReference type="ARBA" id="ARBA00038943"/>
    </source>
</evidence>
<protein>
    <recommendedName>
        <fullName evidence="6">tRNA pseudouridine synthase C</fullName>
        <ecNumber evidence="5">5.4.99.26</ecNumber>
    </recommendedName>
    <alternativeName>
        <fullName evidence="8">tRNA pseudouridine(65) synthase</fullName>
    </alternativeName>
    <alternativeName>
        <fullName evidence="9">tRNA pseudouridylate synthase C</fullName>
    </alternativeName>
    <alternativeName>
        <fullName evidence="7">tRNA-uridine isomerase C</fullName>
    </alternativeName>
</protein>
<dbReference type="RefSeq" id="WP_012348301.1">
    <property type="nucleotide sequence ID" value="NC_010524.1"/>
</dbReference>
<dbReference type="GO" id="GO:0003723">
    <property type="term" value="F:RNA binding"/>
    <property type="evidence" value="ECO:0007669"/>
    <property type="project" value="InterPro"/>
</dbReference>
<evidence type="ECO:0000256" key="8">
    <source>
        <dbReference type="ARBA" id="ARBA00041975"/>
    </source>
</evidence>
<keyword evidence="1" id="KW-0819">tRNA processing</keyword>
<dbReference type="EC" id="5.4.99.26" evidence="5"/>
<dbReference type="Proteomes" id="UP000001693">
    <property type="component" value="Chromosome"/>
</dbReference>
<dbReference type="HOGENOM" id="CLU_016902_11_4_4"/>
<feature type="domain" description="Pseudouridine synthase RsuA/RluA-like" evidence="10">
    <location>
        <begin position="12"/>
        <end position="167"/>
    </location>
</feature>
<evidence type="ECO:0000256" key="6">
    <source>
        <dbReference type="ARBA" id="ARBA00040675"/>
    </source>
</evidence>
<sequence length="258" mass="29013">MTELPVLWRDEHLIAIHKPARWLVHRTGLDAGETRFIVQTLRDQLGGQHVYPAHRLDKGTCGVLLLALHPEAARGLAMSFARHEVKKRYLALVRGWMPAEVEVDHPLRPDDTPPDSPAQSAHTRLRRLAALDWPEAADPGFTTTRASLVEARPTTGRRHQIRRHLKHIAHPILGDATHGKGPLNRWWAERLGLQRLWLHAWRLQIAHPITGEALDLHSGLQWDGCRLSVAPDGPQDLQDWQRVLAAPAWSPGIKPPAA</sequence>
<evidence type="ECO:0000259" key="10">
    <source>
        <dbReference type="Pfam" id="PF00849"/>
    </source>
</evidence>
<dbReference type="InterPro" id="IPR050188">
    <property type="entry name" value="RluA_PseudoU_synthase"/>
</dbReference>
<evidence type="ECO:0000256" key="1">
    <source>
        <dbReference type="ARBA" id="ARBA00022694"/>
    </source>
</evidence>
<comment type="function">
    <text evidence="4">Responsible for synthesis of pseudouridine from uracil-65 in transfer RNAs.</text>
</comment>
<dbReference type="KEGG" id="lch:Lcho_3296"/>
<dbReference type="PANTHER" id="PTHR21600">
    <property type="entry name" value="MITOCHONDRIAL RNA PSEUDOURIDINE SYNTHASE"/>
    <property type="match status" value="1"/>
</dbReference>
<dbReference type="AlphaFoldDB" id="B1Y2A1"/>
<evidence type="ECO:0000256" key="9">
    <source>
        <dbReference type="ARBA" id="ARBA00043049"/>
    </source>
</evidence>
<dbReference type="PANTHER" id="PTHR21600:SF56">
    <property type="entry name" value="TRNA PSEUDOURIDINE SYNTHASE C"/>
    <property type="match status" value="1"/>
</dbReference>
<proteinExistence type="predicted"/>
<accession>B1Y2A1</accession>
<dbReference type="PROSITE" id="PS01129">
    <property type="entry name" value="PSI_RLU"/>
    <property type="match status" value="1"/>
</dbReference>
<keyword evidence="12" id="KW-1185">Reference proteome</keyword>
<dbReference type="Gene3D" id="3.30.2350.10">
    <property type="entry name" value="Pseudouridine synthase"/>
    <property type="match status" value="1"/>
</dbReference>
<comment type="catalytic activity">
    <reaction evidence="3">
        <text>uridine(65) in tRNA = pseudouridine(65) in tRNA</text>
        <dbReference type="Rhea" id="RHEA:42536"/>
        <dbReference type="Rhea" id="RHEA-COMP:10103"/>
        <dbReference type="Rhea" id="RHEA-COMP:10104"/>
        <dbReference type="ChEBI" id="CHEBI:65314"/>
        <dbReference type="ChEBI" id="CHEBI:65315"/>
        <dbReference type="EC" id="5.4.99.26"/>
    </reaction>
</comment>
<dbReference type="eggNOG" id="COG0564">
    <property type="taxonomic scope" value="Bacteria"/>
</dbReference>